<keyword evidence="2" id="KW-1185">Reference proteome</keyword>
<dbReference type="AlphaFoldDB" id="Q551H2"/>
<dbReference type="PANTHER" id="PTHR31550">
    <property type="entry name" value="ANKYRIN REPEAT PROTEIN-RELATED-RELATED"/>
    <property type="match status" value="1"/>
</dbReference>
<dbReference type="PaxDb" id="44689-DDB0203877"/>
<proteinExistence type="predicted"/>
<dbReference type="KEGG" id="ddi:DDB_G0276517"/>
<dbReference type="SMR" id="Q551H2"/>
<evidence type="ECO:0000313" key="2">
    <source>
        <dbReference type="Proteomes" id="UP000002195"/>
    </source>
</evidence>
<dbReference type="Proteomes" id="UP000002195">
    <property type="component" value="Unassembled WGS sequence"/>
</dbReference>
<protein>
    <submittedName>
        <fullName evidence="1">Uncharacterized protein</fullName>
    </submittedName>
</protein>
<reference evidence="1 2" key="1">
    <citation type="journal article" date="2005" name="Nature">
        <title>The genome of the social amoeba Dictyostelium discoideum.</title>
        <authorList>
            <consortium name="The Dictyostelium discoideum Sequencing Consortium"/>
            <person name="Eichinger L."/>
            <person name="Pachebat J.A."/>
            <person name="Glockner G."/>
            <person name="Rajandream M.A."/>
            <person name="Sucgang R."/>
            <person name="Berriman M."/>
            <person name="Song J."/>
            <person name="Olsen R."/>
            <person name="Szafranski K."/>
            <person name="Xu Q."/>
            <person name="Tunggal B."/>
            <person name="Kummerfeld S."/>
            <person name="Madera M."/>
            <person name="Konfortov B.A."/>
            <person name="Rivero F."/>
            <person name="Bankier A.T."/>
            <person name="Lehmann R."/>
            <person name="Hamlin N."/>
            <person name="Davies R."/>
            <person name="Gaudet P."/>
            <person name="Fey P."/>
            <person name="Pilcher K."/>
            <person name="Chen G."/>
            <person name="Saunders D."/>
            <person name="Sodergren E."/>
            <person name="Davis P."/>
            <person name="Kerhornou A."/>
            <person name="Nie X."/>
            <person name="Hall N."/>
            <person name="Anjard C."/>
            <person name="Hemphill L."/>
            <person name="Bason N."/>
            <person name="Farbrother P."/>
            <person name="Desany B."/>
            <person name="Just E."/>
            <person name="Morio T."/>
            <person name="Rost R."/>
            <person name="Churcher C."/>
            <person name="Cooper J."/>
            <person name="Haydock S."/>
            <person name="van Driessche N."/>
            <person name="Cronin A."/>
            <person name="Goodhead I."/>
            <person name="Muzny D."/>
            <person name="Mourier T."/>
            <person name="Pain A."/>
            <person name="Lu M."/>
            <person name="Harper D."/>
            <person name="Lindsay R."/>
            <person name="Hauser H."/>
            <person name="James K."/>
            <person name="Quiles M."/>
            <person name="Madan Babu M."/>
            <person name="Saito T."/>
            <person name="Buchrieser C."/>
            <person name="Wardroper A."/>
            <person name="Felder M."/>
            <person name="Thangavelu M."/>
            <person name="Johnson D."/>
            <person name="Knights A."/>
            <person name="Loulseged H."/>
            <person name="Mungall K."/>
            <person name="Oliver K."/>
            <person name="Price C."/>
            <person name="Quail M.A."/>
            <person name="Urushihara H."/>
            <person name="Hernandez J."/>
            <person name="Rabbinowitsch E."/>
            <person name="Steffen D."/>
            <person name="Sanders M."/>
            <person name="Ma J."/>
            <person name="Kohara Y."/>
            <person name="Sharp S."/>
            <person name="Simmonds M."/>
            <person name="Spiegler S."/>
            <person name="Tivey A."/>
            <person name="Sugano S."/>
            <person name="White B."/>
            <person name="Walker D."/>
            <person name="Woodward J."/>
            <person name="Winckler T."/>
            <person name="Tanaka Y."/>
            <person name="Shaulsky G."/>
            <person name="Schleicher M."/>
            <person name="Weinstock G."/>
            <person name="Rosenthal A."/>
            <person name="Cox E.C."/>
            <person name="Chisholm R.L."/>
            <person name="Gibbs R."/>
            <person name="Loomis W.F."/>
            <person name="Platzer M."/>
            <person name="Kay R.R."/>
            <person name="Williams J."/>
            <person name="Dear P.H."/>
            <person name="Noegel A.A."/>
            <person name="Barrell B."/>
            <person name="Kuspa A."/>
        </authorList>
    </citation>
    <scope>NUCLEOTIDE SEQUENCE [LARGE SCALE GENOMIC DNA]</scope>
    <source>
        <strain evidence="1 2">AX4</strain>
    </source>
</reference>
<name>Q551H2_DICDI</name>
<sequence length="167" mass="19326">MIQFASRLDNLNESTIDQIKTAHQLISNYIEIDSSKLTSYYYFKTLSPIIESCITVIEDPIDCKESSSKWKEITLNLIDNDMIVTIKDKETIDWLSDIETGGCSNLKIRDAFNSKLNQMKLDFSSSELLKYARIIFKQIVSILNLNKELWEIHILHTHDTGNKIIIH</sequence>
<dbReference type="HOGENOM" id="CLU_1597509_0_0_1"/>
<organism evidence="1 2">
    <name type="scientific">Dictyostelium discoideum</name>
    <name type="common">Social amoeba</name>
    <dbReference type="NCBI Taxonomy" id="44689"/>
    <lineage>
        <taxon>Eukaryota</taxon>
        <taxon>Amoebozoa</taxon>
        <taxon>Evosea</taxon>
        <taxon>Eumycetozoa</taxon>
        <taxon>Dictyostelia</taxon>
        <taxon>Dictyosteliales</taxon>
        <taxon>Dictyosteliaceae</taxon>
        <taxon>Dictyostelium</taxon>
    </lineage>
</organism>
<dbReference type="InParanoid" id="Q551H2"/>
<evidence type="ECO:0000313" key="1">
    <source>
        <dbReference type="EMBL" id="EAL69212.1"/>
    </source>
</evidence>
<accession>Q551H2</accession>
<dbReference type="EMBL" id="AAFI02000015">
    <property type="protein sequence ID" value="EAL69212.1"/>
    <property type="molecule type" value="Genomic_DNA"/>
</dbReference>
<dbReference type="GeneID" id="8620570"/>
<dbReference type="VEuPathDB" id="AmoebaDB:DDB_G0276517"/>
<dbReference type="RefSeq" id="XP_643162.1">
    <property type="nucleotide sequence ID" value="XM_638070.1"/>
</dbReference>
<dbReference type="PANTHER" id="PTHR31550:SF11">
    <property type="entry name" value="ANKYRIN REPEAT-CONTAINING PROTEIN-RELATED"/>
    <property type="match status" value="1"/>
</dbReference>
<gene>
    <name evidence="1" type="ORF">DDB_G0276517</name>
</gene>
<comment type="caution">
    <text evidence="1">The sequence shown here is derived from an EMBL/GenBank/DDBJ whole genome shotgun (WGS) entry which is preliminary data.</text>
</comment>